<feature type="domain" description="Amino acid permease/ SLC12A" evidence="9">
    <location>
        <begin position="84"/>
        <end position="545"/>
    </location>
</feature>
<comment type="subcellular location">
    <subcellularLocation>
        <location evidence="1">Membrane</location>
        <topology evidence="1">Multi-pass membrane protein</topology>
    </subcellularLocation>
</comment>
<evidence type="ECO:0000313" key="11">
    <source>
        <dbReference type="Proteomes" id="UP000031575"/>
    </source>
</evidence>
<dbReference type="PANTHER" id="PTHR43341:SF12">
    <property type="entry name" value="AMINO ACID TRANSPORTER (EUROFUNG)"/>
    <property type="match status" value="1"/>
</dbReference>
<keyword evidence="3 8" id="KW-0812">Transmembrane</keyword>
<sequence length="587" mass="64052">MSDKEELGSANGGGLKEAPNYDLSQRHSNVVGTINNESVLPEGVAATPGEESLRVRLGLSTKSFHKRHYGPGIVELDRRMKPRHLNMIAIGGSIGAGFFVGSGSALHNGGPGFLLIDFLIIGVMMFNVVYALGELAVMYPVSGGFYTYSARFIDPTWGFAMGWNYVMQWAAVLPLELTVCSLTIAYWNPDINHAAWISLFLGLIIIINIFGTLGYAEEEFWASVLKLSATVIFMIIAFVLVLGGGPSSGQYNHYWGARLWYDPGAFQNGFRGFCSVFVTAAFSFSGTELVGLAAAEAHNPVKALPSAIKQVFWRITLFYILGLFFVGLLVSSTDDRLLGANPYADINASPFVLVGKYAGLTGFDDFMNVIILVSVLSIGVASVYGGSRTLTALAQQGYAPRIFTYIDRSGRPLFSVIALIMFGFLAYISLAAAGSTVFDWLLALSGLAALFTWGSICLAHIRFRKAWKYHGHTLDEIPFRAIGGVYGSYIGLALNVIVLIAQLFTAIAPVGGGVNDAQGFFKSFLAFPLVIAFWIGGYIWKRRGWLRTSEIDVDSGRRELDWDTINEYRASLAKMGAARRMFHTVFL</sequence>
<evidence type="ECO:0000256" key="1">
    <source>
        <dbReference type="ARBA" id="ARBA00004141"/>
    </source>
</evidence>
<evidence type="ECO:0000256" key="5">
    <source>
        <dbReference type="ARBA" id="ARBA00022989"/>
    </source>
</evidence>
<keyword evidence="2" id="KW-0813">Transport</keyword>
<keyword evidence="4" id="KW-0029">Amino-acid transport</keyword>
<evidence type="ECO:0000256" key="7">
    <source>
        <dbReference type="SAM" id="MobiDB-lite"/>
    </source>
</evidence>
<reference evidence="10 11" key="1">
    <citation type="journal article" date="2014" name="BMC Genomics">
        <title>Comparative genomics of the major fungal agents of human and animal Sporotrichosis: Sporothrix schenckii and Sporothrix brasiliensis.</title>
        <authorList>
            <person name="Teixeira M.M."/>
            <person name="de Almeida L.G."/>
            <person name="Kubitschek-Barreira P."/>
            <person name="Alves F.L."/>
            <person name="Kioshima E.S."/>
            <person name="Abadio A.K."/>
            <person name="Fernandes L."/>
            <person name="Derengowski L.S."/>
            <person name="Ferreira K.S."/>
            <person name="Souza R.C."/>
            <person name="Ruiz J.C."/>
            <person name="de Andrade N.C."/>
            <person name="Paes H.C."/>
            <person name="Nicola A.M."/>
            <person name="Albuquerque P."/>
            <person name="Gerber A.L."/>
            <person name="Martins V.P."/>
            <person name="Peconick L.D."/>
            <person name="Neto A.V."/>
            <person name="Chaucanez C.B."/>
            <person name="Silva P.A."/>
            <person name="Cunha O.L."/>
            <person name="de Oliveira F.F."/>
            <person name="dos Santos T.C."/>
            <person name="Barros A.L."/>
            <person name="Soares M.A."/>
            <person name="de Oliveira L.M."/>
            <person name="Marini M.M."/>
            <person name="Villalobos-Duno H."/>
            <person name="Cunha M.M."/>
            <person name="de Hoog S."/>
            <person name="da Silveira J.F."/>
            <person name="Henrissat B."/>
            <person name="Nino-Vega G.A."/>
            <person name="Cisalpino P.S."/>
            <person name="Mora-Montes H.M."/>
            <person name="Almeida S.R."/>
            <person name="Stajich J.E."/>
            <person name="Lopes-Bezerra L.M."/>
            <person name="Vasconcelos A.T."/>
            <person name="Felipe M.S."/>
        </authorList>
    </citation>
    <scope>NUCLEOTIDE SEQUENCE [LARGE SCALE GENOMIC DNA]</scope>
    <source>
        <strain evidence="10 11">5110</strain>
    </source>
</reference>
<evidence type="ECO:0000256" key="8">
    <source>
        <dbReference type="SAM" id="Phobius"/>
    </source>
</evidence>
<gene>
    <name evidence="10" type="ORF">SPBR_08282</name>
</gene>
<keyword evidence="5 8" id="KW-1133">Transmembrane helix</keyword>
<name>A0A0C2IAY8_9PEZI</name>
<evidence type="ECO:0000313" key="10">
    <source>
        <dbReference type="EMBL" id="KIH86411.1"/>
    </source>
</evidence>
<dbReference type="GeneID" id="63681441"/>
<feature type="transmembrane region" description="Helical" evidence="8">
    <location>
        <begin position="520"/>
        <end position="540"/>
    </location>
</feature>
<organism evidence="10 11">
    <name type="scientific">Sporothrix brasiliensis 5110</name>
    <dbReference type="NCBI Taxonomy" id="1398154"/>
    <lineage>
        <taxon>Eukaryota</taxon>
        <taxon>Fungi</taxon>
        <taxon>Dikarya</taxon>
        <taxon>Ascomycota</taxon>
        <taxon>Pezizomycotina</taxon>
        <taxon>Sordariomycetes</taxon>
        <taxon>Sordariomycetidae</taxon>
        <taxon>Ophiostomatales</taxon>
        <taxon>Ophiostomataceae</taxon>
        <taxon>Sporothrix</taxon>
    </lineage>
</organism>
<dbReference type="InterPro" id="IPR004841">
    <property type="entry name" value="AA-permease/SLC12A_dom"/>
</dbReference>
<feature type="transmembrane region" description="Helical" evidence="8">
    <location>
        <begin position="112"/>
        <end position="132"/>
    </location>
</feature>
<feature type="region of interest" description="Disordered" evidence="7">
    <location>
        <begin position="1"/>
        <end position="22"/>
    </location>
</feature>
<feature type="transmembrane region" description="Helical" evidence="8">
    <location>
        <begin position="484"/>
        <end position="508"/>
    </location>
</feature>
<feature type="transmembrane region" description="Helical" evidence="8">
    <location>
        <begin position="440"/>
        <end position="463"/>
    </location>
</feature>
<feature type="transmembrane region" description="Helical" evidence="8">
    <location>
        <begin position="193"/>
        <end position="215"/>
    </location>
</feature>
<feature type="transmembrane region" description="Helical" evidence="8">
    <location>
        <begin position="366"/>
        <end position="386"/>
    </location>
</feature>
<dbReference type="FunFam" id="1.20.1740.10:FF:000017">
    <property type="entry name" value="Amino acid permease"/>
    <property type="match status" value="1"/>
</dbReference>
<dbReference type="GO" id="GO:0016020">
    <property type="term" value="C:membrane"/>
    <property type="evidence" value="ECO:0007669"/>
    <property type="project" value="UniProtKB-SubCell"/>
</dbReference>
<evidence type="ECO:0000256" key="4">
    <source>
        <dbReference type="ARBA" id="ARBA00022970"/>
    </source>
</evidence>
<dbReference type="InterPro" id="IPR050524">
    <property type="entry name" value="APC_YAT"/>
</dbReference>
<comment type="caution">
    <text evidence="10">The sequence shown here is derived from an EMBL/GenBank/DDBJ whole genome shotgun (WGS) entry which is preliminary data.</text>
</comment>
<dbReference type="HOGENOM" id="CLU_007946_12_0_1"/>
<dbReference type="EMBL" id="AWTV01000011">
    <property type="protein sequence ID" value="KIH86411.1"/>
    <property type="molecule type" value="Genomic_DNA"/>
</dbReference>
<evidence type="ECO:0000259" key="9">
    <source>
        <dbReference type="Pfam" id="PF00324"/>
    </source>
</evidence>
<accession>A0A0C2IAY8</accession>
<dbReference type="Proteomes" id="UP000031575">
    <property type="component" value="Unassembled WGS sequence"/>
</dbReference>
<keyword evidence="6 8" id="KW-0472">Membrane</keyword>
<dbReference type="GO" id="GO:0015171">
    <property type="term" value="F:amino acid transmembrane transporter activity"/>
    <property type="evidence" value="ECO:0007669"/>
    <property type="project" value="TreeGrafter"/>
</dbReference>
<dbReference type="Pfam" id="PF00324">
    <property type="entry name" value="AA_permease"/>
    <property type="match status" value="1"/>
</dbReference>
<evidence type="ECO:0000256" key="3">
    <source>
        <dbReference type="ARBA" id="ARBA00022692"/>
    </source>
</evidence>
<keyword evidence="11" id="KW-1185">Reference proteome</keyword>
<protein>
    <submittedName>
        <fullName evidence="10">Amino-acid permease INDA1</fullName>
    </submittedName>
</protein>
<dbReference type="AlphaFoldDB" id="A0A0C2IAY8"/>
<feature type="transmembrane region" description="Helical" evidence="8">
    <location>
        <begin position="169"/>
        <end position="187"/>
    </location>
</feature>
<dbReference type="PROSITE" id="PS00218">
    <property type="entry name" value="AMINO_ACID_PERMEASE_1"/>
    <property type="match status" value="1"/>
</dbReference>
<proteinExistence type="predicted"/>
<dbReference type="InterPro" id="IPR004840">
    <property type="entry name" value="Amino_acid_permease_CS"/>
</dbReference>
<evidence type="ECO:0000256" key="2">
    <source>
        <dbReference type="ARBA" id="ARBA00022448"/>
    </source>
</evidence>
<dbReference type="OrthoDB" id="3900342at2759"/>
<feature type="transmembrane region" description="Helical" evidence="8">
    <location>
        <begin position="85"/>
        <end position="106"/>
    </location>
</feature>
<dbReference type="VEuPathDB" id="FungiDB:SPBR_08282"/>
<dbReference type="RefSeq" id="XP_040614421.1">
    <property type="nucleotide sequence ID" value="XM_040766520.1"/>
</dbReference>
<dbReference type="Gene3D" id="1.20.1740.10">
    <property type="entry name" value="Amino acid/polyamine transporter I"/>
    <property type="match status" value="1"/>
</dbReference>
<evidence type="ECO:0000256" key="6">
    <source>
        <dbReference type="ARBA" id="ARBA00023136"/>
    </source>
</evidence>
<feature type="transmembrane region" description="Helical" evidence="8">
    <location>
        <begin position="413"/>
        <end position="434"/>
    </location>
</feature>
<dbReference type="PIRSF" id="PIRSF006060">
    <property type="entry name" value="AA_transporter"/>
    <property type="match status" value="1"/>
</dbReference>
<feature type="transmembrane region" description="Helical" evidence="8">
    <location>
        <begin position="311"/>
        <end position="330"/>
    </location>
</feature>
<dbReference type="PANTHER" id="PTHR43341">
    <property type="entry name" value="AMINO ACID PERMEASE"/>
    <property type="match status" value="1"/>
</dbReference>
<feature type="transmembrane region" description="Helical" evidence="8">
    <location>
        <begin position="227"/>
        <end position="249"/>
    </location>
</feature>